<proteinExistence type="predicted"/>
<accession>A0A167GYA7</accession>
<dbReference type="EMBL" id="LRXL01000045">
    <property type="protein sequence ID" value="OAB78030.1"/>
    <property type="molecule type" value="Genomic_DNA"/>
</dbReference>
<evidence type="ECO:0000313" key="1">
    <source>
        <dbReference type="EMBL" id="OAB78030.1"/>
    </source>
</evidence>
<organism evidence="1 2">
    <name type="scientific">Cochleicola gelatinilyticus</name>
    <dbReference type="NCBI Taxonomy" id="1763537"/>
    <lineage>
        <taxon>Bacteria</taxon>
        <taxon>Pseudomonadati</taxon>
        <taxon>Bacteroidota</taxon>
        <taxon>Flavobacteriia</taxon>
        <taxon>Flavobacteriales</taxon>
        <taxon>Flavobacteriaceae</taxon>
        <taxon>Cochleicola</taxon>
    </lineage>
</organism>
<keyword evidence="2" id="KW-1185">Reference proteome</keyword>
<name>A0A167GYA7_9FLAO</name>
<reference evidence="1 2" key="1">
    <citation type="submission" date="2016-02" db="EMBL/GenBank/DDBJ databases">
        <title>Ulvibacter sp. LPB0005, isolated from Thais luteostoma.</title>
        <authorList>
            <person name="Shin S.-K."/>
            <person name="Yi H."/>
        </authorList>
    </citation>
    <scope>NUCLEOTIDE SEQUENCE [LARGE SCALE GENOMIC DNA]</scope>
    <source>
        <strain evidence="1 2">LPB0005</strain>
    </source>
</reference>
<evidence type="ECO:0000313" key="2">
    <source>
        <dbReference type="Proteomes" id="UP000077013"/>
    </source>
</evidence>
<dbReference type="AlphaFoldDB" id="A0A167GYA7"/>
<dbReference type="Proteomes" id="UP000077013">
    <property type="component" value="Unassembled WGS sequence"/>
</dbReference>
<comment type="caution">
    <text evidence="1">The sequence shown here is derived from an EMBL/GenBank/DDBJ whole genome shotgun (WGS) entry which is preliminary data.</text>
</comment>
<protein>
    <submittedName>
        <fullName evidence="1">Uncharacterized protein</fullName>
    </submittedName>
</protein>
<sequence length="65" mass="7733">MFGIINDGTDNNIFKLKNLSTMKTIRDLQKRAKYAAQKRNLLFYRNNNEKMFEVPTISKNNRFAF</sequence>
<gene>
    <name evidence="1" type="ORF">ULVI_11130</name>
</gene>